<dbReference type="Proteomes" id="UP000467379">
    <property type="component" value="Plasmid pJCM12687"/>
</dbReference>
<sequence>MQMSCSGSTFLDAFGSWVGPLHVESGGWCRPGTVTVMRWRGWALSQRLFSPAVGAQRTTSNRVLRRSPLLRPRLSSGCAPDRLARCVPGLANVDENLFGEVTVYKPFAGFDALPPSAAREAAPQQCRYLPRFGAKDSPEGVEAMRLTFSRE</sequence>
<geneLocation type="plasmid" evidence="1 2">
    <name>pJCM12687</name>
</geneLocation>
<organism evidence="1 2">
    <name type="scientific">Mycobacterium branderi</name>
    <dbReference type="NCBI Taxonomy" id="43348"/>
    <lineage>
        <taxon>Bacteria</taxon>
        <taxon>Bacillati</taxon>
        <taxon>Actinomycetota</taxon>
        <taxon>Actinomycetes</taxon>
        <taxon>Mycobacteriales</taxon>
        <taxon>Mycobacteriaceae</taxon>
        <taxon>Mycobacterium</taxon>
    </lineage>
</organism>
<keyword evidence="2" id="KW-1185">Reference proteome</keyword>
<protein>
    <submittedName>
        <fullName evidence="1">Uncharacterized protein</fullName>
    </submittedName>
</protein>
<gene>
    <name evidence="1" type="ORF">MBRA_54700</name>
</gene>
<proteinExistence type="predicted"/>
<evidence type="ECO:0000313" key="1">
    <source>
        <dbReference type="EMBL" id="BBZ15275.1"/>
    </source>
</evidence>
<accession>A0ABN6BC24</accession>
<dbReference type="EMBL" id="AP022607">
    <property type="protein sequence ID" value="BBZ15275.1"/>
    <property type="molecule type" value="Genomic_DNA"/>
</dbReference>
<keyword evidence="1" id="KW-0614">Plasmid</keyword>
<name>A0ABN6BC24_9MYCO</name>
<reference evidence="1 2" key="1">
    <citation type="journal article" date="2019" name="Emerg. Microbes Infect.">
        <title>Comprehensive subspecies identification of 175 nontuberculous mycobacteria species based on 7547 genomic profiles.</title>
        <authorList>
            <person name="Matsumoto Y."/>
            <person name="Kinjo T."/>
            <person name="Motooka D."/>
            <person name="Nabeya D."/>
            <person name="Jung N."/>
            <person name="Uechi K."/>
            <person name="Horii T."/>
            <person name="Iida T."/>
            <person name="Fujita J."/>
            <person name="Nakamura S."/>
        </authorList>
    </citation>
    <scope>NUCLEOTIDE SEQUENCE [LARGE SCALE GENOMIC DNA]</scope>
    <source>
        <strain evidence="1 2">JCM 12687</strain>
        <plasmid evidence="1">pJCM12687</plasmid>
    </source>
</reference>
<evidence type="ECO:0000313" key="2">
    <source>
        <dbReference type="Proteomes" id="UP000467379"/>
    </source>
</evidence>